<keyword evidence="2" id="KW-1185">Reference proteome</keyword>
<evidence type="ECO:0000313" key="1">
    <source>
        <dbReference type="EMBL" id="TBU53808.1"/>
    </source>
</evidence>
<accession>A0A4Q9PFY0</accession>
<dbReference type="EMBL" id="ML145204">
    <property type="protein sequence ID" value="TBU53808.1"/>
    <property type="molecule type" value="Genomic_DNA"/>
</dbReference>
<proteinExistence type="predicted"/>
<protein>
    <submittedName>
        <fullName evidence="1">Uncharacterized protein</fullName>
    </submittedName>
</protein>
<name>A0A4Q9PFY0_9APHY</name>
<reference evidence="1 2" key="1">
    <citation type="submission" date="2019-01" db="EMBL/GenBank/DDBJ databases">
        <title>Draft genome sequences of three monokaryotic isolates of the white-rot basidiomycete fungus Dichomitus squalens.</title>
        <authorList>
            <consortium name="DOE Joint Genome Institute"/>
            <person name="Lopez S.C."/>
            <person name="Andreopoulos B."/>
            <person name="Pangilinan J."/>
            <person name="Lipzen A."/>
            <person name="Riley R."/>
            <person name="Ahrendt S."/>
            <person name="Ng V."/>
            <person name="Barry K."/>
            <person name="Daum C."/>
            <person name="Grigoriev I.V."/>
            <person name="Hilden K.S."/>
            <person name="Makela M.R."/>
            <person name="de Vries R.P."/>
        </authorList>
    </citation>
    <scope>NUCLEOTIDE SEQUENCE [LARGE SCALE GENOMIC DNA]</scope>
    <source>
        <strain evidence="1 2">CBS 464.89</strain>
    </source>
</reference>
<evidence type="ECO:0000313" key="2">
    <source>
        <dbReference type="Proteomes" id="UP000292082"/>
    </source>
</evidence>
<sequence>MSWGFGSVQRHVQHCFGDRSLAPASAPDIYSFAGGTLRRVTRHGRVRDEHVDVSGIKDSFTQTVRLRRADKAAVTHPLRTPRGWLSGRRSGRRSLHCSMANLSRTSMSTARLTDSSMILAADTGALRGTSTV</sequence>
<dbReference type="Proteomes" id="UP000292082">
    <property type="component" value="Unassembled WGS sequence"/>
</dbReference>
<organism evidence="1 2">
    <name type="scientific">Dichomitus squalens</name>
    <dbReference type="NCBI Taxonomy" id="114155"/>
    <lineage>
        <taxon>Eukaryota</taxon>
        <taxon>Fungi</taxon>
        <taxon>Dikarya</taxon>
        <taxon>Basidiomycota</taxon>
        <taxon>Agaricomycotina</taxon>
        <taxon>Agaricomycetes</taxon>
        <taxon>Polyporales</taxon>
        <taxon>Polyporaceae</taxon>
        <taxon>Dichomitus</taxon>
    </lineage>
</organism>
<gene>
    <name evidence="1" type="ORF">BD310DRAFT_128567</name>
</gene>
<dbReference type="AlphaFoldDB" id="A0A4Q9PFY0"/>